<gene>
    <name evidence="5" type="ORF">Thini_2340</name>
</gene>
<keyword evidence="3" id="KW-0732">Signal</keyword>
<feature type="compositionally biased region" description="Low complexity" evidence="2">
    <location>
        <begin position="243"/>
        <end position="259"/>
    </location>
</feature>
<organism evidence="5 6">
    <name type="scientific">Thiothrix nivea (strain ATCC 35100 / DSM 5205 / JP2)</name>
    <dbReference type="NCBI Taxonomy" id="870187"/>
    <lineage>
        <taxon>Bacteria</taxon>
        <taxon>Pseudomonadati</taxon>
        <taxon>Pseudomonadota</taxon>
        <taxon>Gammaproteobacteria</taxon>
        <taxon>Thiotrichales</taxon>
        <taxon>Thiotrichaceae</taxon>
        <taxon>Thiothrix</taxon>
    </lineage>
</organism>
<dbReference type="CDD" id="cd16896">
    <property type="entry name" value="LT_Slt70-like"/>
    <property type="match status" value="1"/>
</dbReference>
<comment type="similarity">
    <text evidence="1">Belongs to the transglycosylase Slt family.</text>
</comment>
<dbReference type="Pfam" id="PF01464">
    <property type="entry name" value="SLT"/>
    <property type="match status" value="1"/>
</dbReference>
<dbReference type="EMBL" id="JH651384">
    <property type="protein sequence ID" value="EIJ34894.1"/>
    <property type="molecule type" value="Genomic_DNA"/>
</dbReference>
<dbReference type="Gene3D" id="1.10.530.10">
    <property type="match status" value="1"/>
</dbReference>
<feature type="domain" description="LysM" evidence="4">
    <location>
        <begin position="272"/>
        <end position="316"/>
    </location>
</feature>
<dbReference type="RefSeq" id="WP_002708812.1">
    <property type="nucleotide sequence ID" value="NZ_JH651384.1"/>
</dbReference>
<dbReference type="AlphaFoldDB" id="A0A656HFW3"/>
<feature type="signal peptide" evidence="3">
    <location>
        <begin position="1"/>
        <end position="22"/>
    </location>
</feature>
<accession>A0A656HFW3</accession>
<dbReference type="InterPro" id="IPR023346">
    <property type="entry name" value="Lysozyme-like_dom_sf"/>
</dbReference>
<keyword evidence="6" id="KW-1185">Reference proteome</keyword>
<dbReference type="CDD" id="cd00118">
    <property type="entry name" value="LysM"/>
    <property type="match status" value="1"/>
</dbReference>
<dbReference type="InterPro" id="IPR036779">
    <property type="entry name" value="LysM_dom_sf"/>
</dbReference>
<dbReference type="SMART" id="SM00257">
    <property type="entry name" value="LysM"/>
    <property type="match status" value="1"/>
</dbReference>
<feature type="region of interest" description="Disordered" evidence="2">
    <location>
        <begin position="242"/>
        <end position="261"/>
    </location>
</feature>
<reference evidence="6" key="1">
    <citation type="journal article" date="2011" name="Stand. Genomic Sci.">
        <title>Genome sequence of the filamentous, gliding Thiothrix nivea neotype strain (JP2(T)).</title>
        <authorList>
            <person name="Lapidus A."/>
            <person name="Nolan M."/>
            <person name="Lucas S."/>
            <person name="Glavina Del Rio T."/>
            <person name="Tice H."/>
            <person name="Cheng J.F."/>
            <person name="Tapia R."/>
            <person name="Han C."/>
            <person name="Goodwin L."/>
            <person name="Pitluck S."/>
            <person name="Liolios K."/>
            <person name="Pagani I."/>
            <person name="Ivanova N."/>
            <person name="Huntemann M."/>
            <person name="Mavromatis K."/>
            <person name="Mikhailova N."/>
            <person name="Pati A."/>
            <person name="Chen A."/>
            <person name="Palaniappan K."/>
            <person name="Land M."/>
            <person name="Brambilla E.M."/>
            <person name="Rohde M."/>
            <person name="Abt B."/>
            <person name="Verbarg S."/>
            <person name="Goker M."/>
            <person name="Bristow J."/>
            <person name="Eisen J.A."/>
            <person name="Markowitz V."/>
            <person name="Hugenholtz P."/>
            <person name="Kyrpides N.C."/>
            <person name="Klenk H.P."/>
            <person name="Woyke T."/>
        </authorList>
    </citation>
    <scope>NUCLEOTIDE SEQUENCE [LARGE SCALE GENOMIC DNA]</scope>
    <source>
        <strain evidence="6">ATCC 35100 / DSM 5205 / JP2</strain>
    </source>
</reference>
<dbReference type="PROSITE" id="PS51782">
    <property type="entry name" value="LYSM"/>
    <property type="match status" value="1"/>
</dbReference>
<proteinExistence type="inferred from homology"/>
<evidence type="ECO:0000256" key="2">
    <source>
        <dbReference type="SAM" id="MobiDB-lite"/>
    </source>
</evidence>
<dbReference type="SUPFAM" id="SSF53955">
    <property type="entry name" value="Lysozyme-like"/>
    <property type="match status" value="1"/>
</dbReference>
<evidence type="ECO:0000313" key="5">
    <source>
        <dbReference type="EMBL" id="EIJ34894.1"/>
    </source>
</evidence>
<dbReference type="Pfam" id="PF01476">
    <property type="entry name" value="LysM"/>
    <property type="match status" value="1"/>
</dbReference>
<dbReference type="SUPFAM" id="SSF54106">
    <property type="entry name" value="LysM domain"/>
    <property type="match status" value="1"/>
</dbReference>
<dbReference type="Proteomes" id="UP000005317">
    <property type="component" value="Unassembled WGS sequence"/>
</dbReference>
<protein>
    <submittedName>
        <fullName evidence="5">Lytic transglycosylase catalytic</fullName>
    </submittedName>
</protein>
<dbReference type="PANTHER" id="PTHR37423:SF2">
    <property type="entry name" value="MEMBRANE-BOUND LYTIC MUREIN TRANSGLYCOSYLASE C"/>
    <property type="match status" value="1"/>
</dbReference>
<name>A0A656HFW3_THINJ</name>
<dbReference type="InterPro" id="IPR008258">
    <property type="entry name" value="Transglycosylase_SLT_dom_1"/>
</dbReference>
<dbReference type="Gene3D" id="3.10.350.10">
    <property type="entry name" value="LysM domain"/>
    <property type="match status" value="1"/>
</dbReference>
<feature type="chain" id="PRO_5024791655" evidence="3">
    <location>
        <begin position="23"/>
        <end position="317"/>
    </location>
</feature>
<evidence type="ECO:0000259" key="4">
    <source>
        <dbReference type="PROSITE" id="PS51782"/>
    </source>
</evidence>
<sequence length="317" mass="33959" precursor="true">MKQVMPYLTGALLAFMLLVLMAADSNLAEAAGKKKRASVGGGCQTLSSSSLHTKASPYHATIRSAANQYGVNPNLVKAVITVESCFRSKARGSLGEKGLMQLMPGTARRFDIQNGYNATQNIHGGARYLSYLLKRYNGNMQRAVAAYNAGEGRIKPGGRIPNKGYVNKVLKAYGKFSVGSGEKWAASSSTQPPVNLPEYKASVFEARDKKEKAIPSTVVKGTNAKAVTQKVKWGAVPSHKTLASATPAPVPAKATVSSPQAKTGLPWSDLHVHYRAKAGDTVYEVMRQTGTPVKSLIRMNGLKAPYHIQAGQTLRVK</sequence>
<dbReference type="InterPro" id="IPR018392">
    <property type="entry name" value="LysM"/>
</dbReference>
<evidence type="ECO:0000256" key="3">
    <source>
        <dbReference type="SAM" id="SignalP"/>
    </source>
</evidence>
<evidence type="ECO:0000313" key="6">
    <source>
        <dbReference type="Proteomes" id="UP000005317"/>
    </source>
</evidence>
<dbReference type="PANTHER" id="PTHR37423">
    <property type="entry name" value="SOLUBLE LYTIC MUREIN TRANSGLYCOSYLASE-RELATED"/>
    <property type="match status" value="1"/>
</dbReference>
<evidence type="ECO:0000256" key="1">
    <source>
        <dbReference type="ARBA" id="ARBA00007734"/>
    </source>
</evidence>